<sequence>MIVVTASHILTLLLATTMVGKVEALCGFGKVVYPNRYLQFPVTKIRVPPYADIGTRWRTSDGQFDCTVFGVDTSRPYVLEVSCCLVKSTDLEPWGEVKKRRLLSGIHQIFMEGALN</sequence>
<feature type="signal peptide" evidence="1">
    <location>
        <begin position="1"/>
        <end position="24"/>
    </location>
</feature>
<accession>A0ABR4QAL9</accession>
<keyword evidence="1" id="KW-0732">Signal</keyword>
<comment type="caution">
    <text evidence="2">The sequence shown here is derived from an EMBL/GenBank/DDBJ whole genome shotgun (WGS) entry which is preliminary data.</text>
</comment>
<gene>
    <name evidence="2" type="ORF">TcWFU_003820</name>
</gene>
<keyword evidence="3" id="KW-1185">Reference proteome</keyword>
<evidence type="ECO:0000313" key="3">
    <source>
        <dbReference type="Proteomes" id="UP001651158"/>
    </source>
</evidence>
<dbReference type="EMBL" id="JAKROA010000005">
    <property type="protein sequence ID" value="KAL5106739.1"/>
    <property type="molecule type" value="Genomic_DNA"/>
</dbReference>
<evidence type="ECO:0000313" key="2">
    <source>
        <dbReference type="EMBL" id="KAL5106739.1"/>
    </source>
</evidence>
<organism evidence="2 3">
    <name type="scientific">Taenia crassiceps</name>
    <dbReference type="NCBI Taxonomy" id="6207"/>
    <lineage>
        <taxon>Eukaryota</taxon>
        <taxon>Metazoa</taxon>
        <taxon>Spiralia</taxon>
        <taxon>Lophotrochozoa</taxon>
        <taxon>Platyhelminthes</taxon>
        <taxon>Cestoda</taxon>
        <taxon>Eucestoda</taxon>
        <taxon>Cyclophyllidea</taxon>
        <taxon>Taeniidae</taxon>
        <taxon>Taenia</taxon>
    </lineage>
</organism>
<reference evidence="2 3" key="1">
    <citation type="journal article" date="2022" name="Front. Cell. Infect. Microbiol.">
        <title>The Genomes of Two Strains of Taenia crassiceps the Animal Model for the Study of Human Cysticercosis.</title>
        <authorList>
            <person name="Bobes R.J."/>
            <person name="Estrada K."/>
            <person name="Rios-Valencia D.G."/>
            <person name="Calderon-Gallegos A."/>
            <person name="de la Torre P."/>
            <person name="Carrero J.C."/>
            <person name="Sanchez-Flores A."/>
            <person name="Laclette J.P."/>
        </authorList>
    </citation>
    <scope>NUCLEOTIDE SEQUENCE [LARGE SCALE GENOMIC DNA]</scope>
    <source>
        <strain evidence="2">WFUcys</strain>
    </source>
</reference>
<dbReference type="Proteomes" id="UP001651158">
    <property type="component" value="Unassembled WGS sequence"/>
</dbReference>
<protein>
    <submittedName>
        <fullName evidence="2">Uncharacterized protein</fullName>
    </submittedName>
</protein>
<feature type="chain" id="PRO_5047326218" evidence="1">
    <location>
        <begin position="25"/>
        <end position="116"/>
    </location>
</feature>
<name>A0ABR4QAL9_9CEST</name>
<proteinExistence type="predicted"/>
<evidence type="ECO:0000256" key="1">
    <source>
        <dbReference type="SAM" id="SignalP"/>
    </source>
</evidence>